<dbReference type="Proteomes" id="UP000027148">
    <property type="component" value="Chromosome"/>
</dbReference>
<dbReference type="PRINTS" id="PR00326">
    <property type="entry name" value="GTP1OBG"/>
</dbReference>
<dbReference type="RefSeq" id="WP_038436284.1">
    <property type="nucleotide sequence ID" value="NZ_CP006873.1"/>
</dbReference>
<feature type="region of interest" description="G2" evidence="7">
    <location>
        <begin position="39"/>
        <end position="43"/>
    </location>
</feature>
<keyword evidence="4 6" id="KW-0694">RNA-binding</keyword>
<accession>A0A068DWY4</accession>
<dbReference type="InterPro" id="IPR006073">
    <property type="entry name" value="GTP-bd"/>
</dbReference>
<comment type="similarity">
    <text evidence="1 6 7 8">Belongs to the TRAFAC class TrmE-Era-EngA-EngB-Septin-like GTPase superfamily. Era GTPase family.</text>
</comment>
<protein>
    <recommendedName>
        <fullName evidence="2 6">GTPase Era</fullName>
    </recommendedName>
</protein>
<dbReference type="OrthoDB" id="9805918at2"/>
<evidence type="ECO:0000259" key="10">
    <source>
        <dbReference type="PROSITE" id="PS51713"/>
    </source>
</evidence>
<feature type="domain" description="Era-type G" evidence="10">
    <location>
        <begin position="5"/>
        <end position="171"/>
    </location>
</feature>
<evidence type="ECO:0000256" key="2">
    <source>
        <dbReference type="ARBA" id="ARBA00020484"/>
    </source>
</evidence>
<dbReference type="PANTHER" id="PTHR42698:SF1">
    <property type="entry name" value="GTPASE ERA, MITOCHONDRIAL"/>
    <property type="match status" value="1"/>
</dbReference>
<dbReference type="GO" id="GO:0005886">
    <property type="term" value="C:plasma membrane"/>
    <property type="evidence" value="ECO:0007669"/>
    <property type="project" value="UniProtKB-SubCell"/>
</dbReference>
<keyword evidence="6" id="KW-0472">Membrane</keyword>
<dbReference type="Pfam" id="PF07650">
    <property type="entry name" value="KH_2"/>
    <property type="match status" value="1"/>
</dbReference>
<dbReference type="NCBIfam" id="NF000908">
    <property type="entry name" value="PRK00089.1"/>
    <property type="match status" value="1"/>
</dbReference>
<dbReference type="PANTHER" id="PTHR42698">
    <property type="entry name" value="GTPASE ERA"/>
    <property type="match status" value="1"/>
</dbReference>
<evidence type="ECO:0000313" key="11">
    <source>
        <dbReference type="EMBL" id="AID37543.1"/>
    </source>
</evidence>
<feature type="region of interest" description="G1" evidence="7">
    <location>
        <begin position="13"/>
        <end position="20"/>
    </location>
</feature>
<dbReference type="EMBL" id="CP006873">
    <property type="protein sequence ID" value="AID37543.1"/>
    <property type="molecule type" value="Genomic_DNA"/>
</dbReference>
<evidence type="ECO:0000259" key="9">
    <source>
        <dbReference type="PROSITE" id="PS50823"/>
    </source>
</evidence>
<keyword evidence="5 6" id="KW-0342">GTP-binding</keyword>
<evidence type="ECO:0000313" key="12">
    <source>
        <dbReference type="Proteomes" id="UP000027148"/>
    </source>
</evidence>
<evidence type="ECO:0000256" key="6">
    <source>
        <dbReference type="HAMAP-Rule" id="MF_00367"/>
    </source>
</evidence>
<dbReference type="SUPFAM" id="SSF54814">
    <property type="entry name" value="Prokaryotic type KH domain (KH-domain type II)"/>
    <property type="match status" value="1"/>
</dbReference>
<dbReference type="GO" id="GO:0005525">
    <property type="term" value="F:GTP binding"/>
    <property type="evidence" value="ECO:0007669"/>
    <property type="project" value="UniProtKB-UniRule"/>
</dbReference>
<evidence type="ECO:0000256" key="3">
    <source>
        <dbReference type="ARBA" id="ARBA00022741"/>
    </source>
</evidence>
<dbReference type="InterPro" id="IPR027417">
    <property type="entry name" value="P-loop_NTPase"/>
</dbReference>
<comment type="function">
    <text evidence="6">An essential GTPase that binds both GDP and GTP, with rapid nucleotide exchange. Plays a role in 16S rRNA processing and 30S ribosomal subunit biogenesis and possibly also in cell cycle regulation and energy metabolism.</text>
</comment>
<feature type="domain" description="KH type-2" evidence="9">
    <location>
        <begin position="202"/>
        <end position="278"/>
    </location>
</feature>
<dbReference type="SUPFAM" id="SSF52540">
    <property type="entry name" value="P-loop containing nucleoside triphosphate hydrolases"/>
    <property type="match status" value="1"/>
</dbReference>
<dbReference type="KEGG" id="elv:FNIIJ_295"/>
<dbReference type="NCBIfam" id="TIGR00436">
    <property type="entry name" value="era"/>
    <property type="match status" value="1"/>
</dbReference>
<dbReference type="GO" id="GO:0000028">
    <property type="term" value="P:ribosomal small subunit assembly"/>
    <property type="evidence" value="ECO:0007669"/>
    <property type="project" value="TreeGrafter"/>
</dbReference>
<dbReference type="STRING" id="1415657.FNIIJ_295"/>
<evidence type="ECO:0000256" key="1">
    <source>
        <dbReference type="ARBA" id="ARBA00007921"/>
    </source>
</evidence>
<dbReference type="CDD" id="cd04163">
    <property type="entry name" value="Era"/>
    <property type="match status" value="1"/>
</dbReference>
<dbReference type="InterPro" id="IPR030388">
    <property type="entry name" value="G_ERA_dom"/>
</dbReference>
<keyword evidence="6" id="KW-0963">Cytoplasm</keyword>
<dbReference type="PROSITE" id="PS51713">
    <property type="entry name" value="G_ERA"/>
    <property type="match status" value="1"/>
</dbReference>
<dbReference type="InterPro" id="IPR009019">
    <property type="entry name" value="KH_sf_prok-type"/>
</dbReference>
<keyword evidence="6" id="KW-0699">rRNA-binding</keyword>
<dbReference type="Pfam" id="PF01926">
    <property type="entry name" value="MMR_HSR1"/>
    <property type="match status" value="1"/>
</dbReference>
<gene>
    <name evidence="6 11" type="primary">era</name>
    <name evidence="11" type="ORF">FNIIJ_295</name>
</gene>
<feature type="binding site" evidence="6">
    <location>
        <begin position="60"/>
        <end position="64"/>
    </location>
    <ligand>
        <name>GTP</name>
        <dbReference type="ChEBI" id="CHEBI:37565"/>
    </ligand>
</feature>
<comment type="subcellular location">
    <subcellularLocation>
        <location evidence="6">Cytoplasm</location>
    </subcellularLocation>
    <subcellularLocation>
        <location evidence="6">Cell membrane</location>
        <topology evidence="6">Peripheral membrane protein</topology>
    </subcellularLocation>
</comment>
<dbReference type="GO" id="GO:0070181">
    <property type="term" value="F:small ribosomal subunit rRNA binding"/>
    <property type="evidence" value="ECO:0007669"/>
    <property type="project" value="UniProtKB-UniRule"/>
</dbReference>
<feature type="region of interest" description="G5" evidence="7">
    <location>
        <begin position="150"/>
        <end position="152"/>
    </location>
</feature>
<proteinExistence type="inferred from homology"/>
<dbReference type="HOGENOM" id="CLU_038009_1_3_10"/>
<feature type="binding site" evidence="6">
    <location>
        <begin position="13"/>
        <end position="20"/>
    </location>
    <ligand>
        <name>GTP</name>
        <dbReference type="ChEBI" id="CHEBI:37565"/>
    </ligand>
</feature>
<keyword evidence="6" id="KW-1003">Cell membrane</keyword>
<dbReference type="InterPro" id="IPR004044">
    <property type="entry name" value="KH_dom_type_2"/>
</dbReference>
<feature type="binding site" evidence="6">
    <location>
        <begin position="121"/>
        <end position="124"/>
    </location>
    <ligand>
        <name>GTP</name>
        <dbReference type="ChEBI" id="CHEBI:37565"/>
    </ligand>
</feature>
<dbReference type="PROSITE" id="PS50823">
    <property type="entry name" value="KH_TYPE_2"/>
    <property type="match status" value="1"/>
</dbReference>
<dbReference type="InterPro" id="IPR005662">
    <property type="entry name" value="GTPase_Era-like"/>
</dbReference>
<dbReference type="GO" id="GO:0043024">
    <property type="term" value="F:ribosomal small subunit binding"/>
    <property type="evidence" value="ECO:0007669"/>
    <property type="project" value="TreeGrafter"/>
</dbReference>
<evidence type="ECO:0000256" key="4">
    <source>
        <dbReference type="ARBA" id="ARBA00022884"/>
    </source>
</evidence>
<comment type="subunit">
    <text evidence="6">Monomer.</text>
</comment>
<evidence type="ECO:0000256" key="5">
    <source>
        <dbReference type="ARBA" id="ARBA00023134"/>
    </source>
</evidence>
<feature type="region of interest" description="G3" evidence="7">
    <location>
        <begin position="60"/>
        <end position="63"/>
    </location>
</feature>
<dbReference type="Gene3D" id="3.40.50.300">
    <property type="entry name" value="P-loop containing nucleotide triphosphate hydrolases"/>
    <property type="match status" value="1"/>
</dbReference>
<dbReference type="GO" id="GO:0005829">
    <property type="term" value="C:cytosol"/>
    <property type="evidence" value="ECO:0007669"/>
    <property type="project" value="TreeGrafter"/>
</dbReference>
<keyword evidence="12" id="KW-1185">Reference proteome</keyword>
<dbReference type="GO" id="GO:0003924">
    <property type="term" value="F:GTPase activity"/>
    <property type="evidence" value="ECO:0007669"/>
    <property type="project" value="UniProtKB-UniRule"/>
</dbReference>
<dbReference type="NCBIfam" id="TIGR00231">
    <property type="entry name" value="small_GTP"/>
    <property type="match status" value="1"/>
</dbReference>
<organism evidence="11 12">
    <name type="scientific">Candidatus Walczuchella monophlebidarum</name>
    <dbReference type="NCBI Taxonomy" id="1415657"/>
    <lineage>
        <taxon>Bacteria</taxon>
        <taxon>Pseudomonadati</taxon>
        <taxon>Bacteroidota</taxon>
        <taxon>Flavobacteriia</taxon>
        <taxon>Flavobacteriales</taxon>
        <taxon>Candidatus Walczuchella</taxon>
    </lineage>
</organism>
<evidence type="ECO:0000256" key="7">
    <source>
        <dbReference type="PROSITE-ProRule" id="PRU01050"/>
    </source>
</evidence>
<dbReference type="HAMAP" id="MF_00367">
    <property type="entry name" value="GTPase_Era"/>
    <property type="match status" value="1"/>
</dbReference>
<keyword evidence="6" id="KW-0690">Ribosome biogenesis</keyword>
<sequence>MVNHKSGFVTIIGNPNVGKSTLMNVLVGERLFVVTPKVQTTRHRIIGIVNNDNYQIIFSDTPGILEASYTMQNIMMGFVKKSIEDADILILMVEGRKTMQKNRQILKIIKNNSRPLLLLINKIDCIDKKTLKDTIYYWGNIFTKAEILPISATKKKNIQILLKKVIHLLPEHKAYYPKDEITDRSERFFVSEIIREKIFFLYRKEIPYSSEVSIDSFEDKESLLKVYCSIHLERNSQKEILIGNKGKAIKKLSIISRKSLERFFQKRIFLHLYVKINKNWRSNKSKLKRLGYFLS</sequence>
<reference evidence="11 12" key="1">
    <citation type="journal article" date="2014" name="Genome Biol. Evol.">
        <title>Genome sequence of "Candidatus Walczuchella monophlebidarum" the flavobacterial endosymbiont of Llaveia axin axin (Hemiptera: Coccoidea: Monophlebidae).</title>
        <authorList>
            <person name="Rosas-Perez T."/>
            <person name="Rosenblueth M."/>
            <person name="Rincon-Rosales R."/>
            <person name="Mora J."/>
            <person name="Martinez-Romero E."/>
        </authorList>
    </citation>
    <scope>NUCLEOTIDE SEQUENCE [LARGE SCALE GENOMIC DNA]</scope>
    <source>
        <strain evidence="11">FNIIJ</strain>
    </source>
</reference>
<keyword evidence="3 6" id="KW-0547">Nucleotide-binding</keyword>
<dbReference type="InterPro" id="IPR015946">
    <property type="entry name" value="KH_dom-like_a/b"/>
</dbReference>
<dbReference type="Gene3D" id="3.30.300.20">
    <property type="match status" value="1"/>
</dbReference>
<evidence type="ECO:0000256" key="8">
    <source>
        <dbReference type="RuleBase" id="RU003761"/>
    </source>
</evidence>
<dbReference type="CDD" id="cd22534">
    <property type="entry name" value="KH-II_Era"/>
    <property type="match status" value="1"/>
</dbReference>
<feature type="region of interest" description="G4" evidence="7">
    <location>
        <begin position="121"/>
        <end position="124"/>
    </location>
</feature>
<dbReference type="InterPro" id="IPR005225">
    <property type="entry name" value="Small_GTP-bd"/>
</dbReference>
<dbReference type="AlphaFoldDB" id="A0A068DWY4"/>
<name>A0A068DWY4_9FLAO</name>